<dbReference type="KEGG" id="msum:OH143_09685"/>
<dbReference type="Gene3D" id="3.20.80.10">
    <property type="entry name" value="Regulatory factor, effector binding domain"/>
    <property type="match status" value="1"/>
</dbReference>
<accession>A0AAX3E899</accession>
<organism evidence="2 3">
    <name type="scientific">Methanoculleus submarinus</name>
    <dbReference type="NCBI Taxonomy" id="204050"/>
    <lineage>
        <taxon>Archaea</taxon>
        <taxon>Methanobacteriati</taxon>
        <taxon>Methanobacteriota</taxon>
        <taxon>Stenosarchaea group</taxon>
        <taxon>Methanomicrobia</taxon>
        <taxon>Methanomicrobiales</taxon>
        <taxon>Methanomicrobiaceae</taxon>
        <taxon>Methanoculleus</taxon>
    </lineage>
</organism>
<dbReference type="SUPFAM" id="SSF55136">
    <property type="entry name" value="Probable bacterial effector-binding domain"/>
    <property type="match status" value="1"/>
</dbReference>
<dbReference type="Pfam" id="PF06445">
    <property type="entry name" value="GyrI-like"/>
    <property type="match status" value="1"/>
</dbReference>
<dbReference type="EMBL" id="CP109831">
    <property type="protein sequence ID" value="UYU17965.1"/>
    <property type="molecule type" value="Genomic_DNA"/>
</dbReference>
<dbReference type="InterPro" id="IPR010499">
    <property type="entry name" value="AraC_E-bd"/>
</dbReference>
<dbReference type="AlphaFoldDB" id="A0AAX3E899"/>
<name>A0AAX3E899_9EURY</name>
<dbReference type="GeneID" id="4846528"/>
<sequence>MPRVSNIELLRKREQPTISIRTRAKVEDLPMLIGEGYGRMADYLKELGELLSDVPYVAYHNMDMQDLDVEMGFPVSKILPEKGKIQSGSIPESNVVFCMHRGAYGEMASTYEEMADWIEKNGLTPAGTVYEYYYNGPEYPESELLTMIVMPLL</sequence>
<proteinExistence type="predicted"/>
<dbReference type="InterPro" id="IPR029442">
    <property type="entry name" value="GyrI-like"/>
</dbReference>
<dbReference type="Proteomes" id="UP001156196">
    <property type="component" value="Chromosome"/>
</dbReference>
<evidence type="ECO:0000313" key="3">
    <source>
        <dbReference type="Proteomes" id="UP001156196"/>
    </source>
</evidence>
<evidence type="ECO:0000259" key="1">
    <source>
        <dbReference type="SMART" id="SM00871"/>
    </source>
</evidence>
<dbReference type="GeneID" id="76731163"/>
<evidence type="ECO:0000313" key="2">
    <source>
        <dbReference type="EMBL" id="UYU17965.1"/>
    </source>
</evidence>
<protein>
    <submittedName>
        <fullName evidence="2">GyrI-like domain-containing protein</fullName>
    </submittedName>
</protein>
<dbReference type="RefSeq" id="WP_011843436.1">
    <property type="nucleotide sequence ID" value="NZ_CP109831.1"/>
</dbReference>
<reference evidence="2" key="1">
    <citation type="submission" date="2022-10" db="EMBL/GenBank/DDBJ databases">
        <title>Complete genome of Methanoculleus submarinus DSM 15122.</title>
        <authorList>
            <person name="Chen S.-C."/>
            <person name="Lai S.-J."/>
            <person name="You Y.-T."/>
        </authorList>
    </citation>
    <scope>NUCLEOTIDE SEQUENCE</scope>
    <source>
        <strain evidence="2">DSM 15122</strain>
    </source>
</reference>
<feature type="domain" description="AraC effector-binding" evidence="1">
    <location>
        <begin position="5"/>
        <end position="153"/>
    </location>
</feature>
<dbReference type="SMART" id="SM00871">
    <property type="entry name" value="AraC_E_bind"/>
    <property type="match status" value="1"/>
</dbReference>
<keyword evidence="3" id="KW-1185">Reference proteome</keyword>
<dbReference type="InterPro" id="IPR011256">
    <property type="entry name" value="Reg_factor_effector_dom_sf"/>
</dbReference>
<gene>
    <name evidence="2" type="ORF">OH143_09685</name>
</gene>